<dbReference type="Proteomes" id="UP001176517">
    <property type="component" value="Unassembled WGS sequence"/>
</dbReference>
<dbReference type="EMBL" id="JAPDMZ010000280">
    <property type="protein sequence ID" value="KAK0544489.1"/>
    <property type="molecule type" value="Genomic_DNA"/>
</dbReference>
<accession>A0AAN6JVE4</accession>
<feature type="region of interest" description="Disordered" evidence="1">
    <location>
        <begin position="1"/>
        <end position="26"/>
    </location>
</feature>
<keyword evidence="2" id="KW-0472">Membrane</keyword>
<feature type="region of interest" description="Disordered" evidence="1">
    <location>
        <begin position="84"/>
        <end position="120"/>
    </location>
</feature>
<keyword evidence="2" id="KW-1133">Transmembrane helix</keyword>
<feature type="compositionally biased region" description="Low complexity" evidence="1">
    <location>
        <begin position="363"/>
        <end position="381"/>
    </location>
</feature>
<keyword evidence="2" id="KW-0812">Transmembrane</keyword>
<sequence>MSSSSPIRTFAHSTSRSRSNSASSRASTTAAVKALPSHPLEGMDFQTRVLFHIVFGTFSLFIFCFITLAWISTKANERLIRETRHEEVPRRSRTRSRRPRSSRSGSCRERNVGPIQSTREIMRAILTGSDRPVSDEEYYGSNEIHVPIPALHTIQPSLASEHRHVVDLPSPRSDSSSTSSSSSASPASLHSSSASTVCSTQPTSSNLSPVIPCPEMAMSPLTPSLSDPWGKLGWDWVRAGEDGDDGGADDVADRVKCDGLHGIDIITERAHYDQWLRTLNVHLPTSTDICEHTSLAAPPSSPLSFGASSIRRKRSSTMSNSSSSSVDEHEDESFDSDGTKDGDEGESVGDRSVGLGISDVLDSSTSSISSSTSSASSSRSACPSLPNNNRRASSSRSSSSSVKAAQQQQQQQQQQKRKKKVIRKCPSHDCVCDELQQRILCPLLEEESVDESY</sequence>
<feature type="transmembrane region" description="Helical" evidence="2">
    <location>
        <begin position="49"/>
        <end position="71"/>
    </location>
</feature>
<feature type="compositionally biased region" description="Low complexity" evidence="1">
    <location>
        <begin position="390"/>
        <end position="414"/>
    </location>
</feature>
<name>A0AAN6JVE4_9BASI</name>
<feature type="region of interest" description="Disordered" evidence="1">
    <location>
        <begin position="163"/>
        <end position="211"/>
    </location>
</feature>
<evidence type="ECO:0000313" key="4">
    <source>
        <dbReference type="Proteomes" id="UP001176517"/>
    </source>
</evidence>
<reference evidence="3" key="1">
    <citation type="journal article" date="2023" name="PhytoFront">
        <title>Draft Genome Resources of Seven Strains of Tilletia horrida, Causal Agent of Kernel Smut of Rice.</title>
        <authorList>
            <person name="Khanal S."/>
            <person name="Antony Babu S."/>
            <person name="Zhou X.G."/>
        </authorList>
    </citation>
    <scope>NUCLEOTIDE SEQUENCE</scope>
    <source>
        <strain evidence="3">TX6</strain>
    </source>
</reference>
<organism evidence="3 4">
    <name type="scientific">Tilletia horrida</name>
    <dbReference type="NCBI Taxonomy" id="155126"/>
    <lineage>
        <taxon>Eukaryota</taxon>
        <taxon>Fungi</taxon>
        <taxon>Dikarya</taxon>
        <taxon>Basidiomycota</taxon>
        <taxon>Ustilaginomycotina</taxon>
        <taxon>Exobasidiomycetes</taxon>
        <taxon>Tilletiales</taxon>
        <taxon>Tilletiaceae</taxon>
        <taxon>Tilletia</taxon>
    </lineage>
</organism>
<feature type="region of interest" description="Disordered" evidence="1">
    <location>
        <begin position="293"/>
        <end position="421"/>
    </location>
</feature>
<feature type="compositionally biased region" description="Low complexity" evidence="1">
    <location>
        <begin position="294"/>
        <end position="309"/>
    </location>
</feature>
<feature type="compositionally biased region" description="Low complexity" evidence="1">
    <location>
        <begin position="13"/>
        <end position="26"/>
    </location>
</feature>
<evidence type="ECO:0000256" key="2">
    <source>
        <dbReference type="SAM" id="Phobius"/>
    </source>
</evidence>
<comment type="caution">
    <text evidence="3">The sequence shown here is derived from an EMBL/GenBank/DDBJ whole genome shotgun (WGS) entry which is preliminary data.</text>
</comment>
<keyword evidence="4" id="KW-1185">Reference proteome</keyword>
<evidence type="ECO:0000256" key="1">
    <source>
        <dbReference type="SAM" id="MobiDB-lite"/>
    </source>
</evidence>
<proteinExistence type="predicted"/>
<evidence type="ECO:0000313" key="3">
    <source>
        <dbReference type="EMBL" id="KAK0544489.1"/>
    </source>
</evidence>
<feature type="compositionally biased region" description="Low complexity" evidence="1">
    <location>
        <begin position="316"/>
        <end position="325"/>
    </location>
</feature>
<gene>
    <name evidence="3" type="ORF">OC846_006058</name>
</gene>
<dbReference type="AlphaFoldDB" id="A0AAN6JVE4"/>
<protein>
    <submittedName>
        <fullName evidence="3">Uncharacterized protein</fullName>
    </submittedName>
</protein>
<feature type="compositionally biased region" description="Low complexity" evidence="1">
    <location>
        <begin position="169"/>
        <end position="200"/>
    </location>
</feature>
<feature type="compositionally biased region" description="Basic residues" evidence="1">
    <location>
        <begin position="91"/>
        <end position="101"/>
    </location>
</feature>